<evidence type="ECO:0000313" key="3">
    <source>
        <dbReference type="Proteomes" id="UP000567179"/>
    </source>
</evidence>
<organism evidence="2 3">
    <name type="scientific">Psilocybe cf. subviscida</name>
    <dbReference type="NCBI Taxonomy" id="2480587"/>
    <lineage>
        <taxon>Eukaryota</taxon>
        <taxon>Fungi</taxon>
        <taxon>Dikarya</taxon>
        <taxon>Basidiomycota</taxon>
        <taxon>Agaricomycotina</taxon>
        <taxon>Agaricomycetes</taxon>
        <taxon>Agaricomycetidae</taxon>
        <taxon>Agaricales</taxon>
        <taxon>Agaricineae</taxon>
        <taxon>Strophariaceae</taxon>
        <taxon>Psilocybe</taxon>
    </lineage>
</organism>
<gene>
    <name evidence="2" type="ORF">D9619_011285</name>
</gene>
<name>A0A8H5F569_9AGAR</name>
<sequence length="107" mass="11652">MDLRSTLARRTPGACTPDVDKQTSLLSRPTVRDHRDIYATSDVLAPNAQSSALPFEQYSPSKHNPPPSTIILVSASPCGNSIREQTQACLTVPPPRQPAERRSTQIS</sequence>
<feature type="region of interest" description="Disordered" evidence="1">
    <location>
        <begin position="1"/>
        <end position="33"/>
    </location>
</feature>
<accession>A0A8H5F569</accession>
<dbReference type="Proteomes" id="UP000567179">
    <property type="component" value="Unassembled WGS sequence"/>
</dbReference>
<proteinExistence type="predicted"/>
<reference evidence="2 3" key="1">
    <citation type="journal article" date="2020" name="ISME J.">
        <title>Uncovering the hidden diversity of litter-decomposition mechanisms in mushroom-forming fungi.</title>
        <authorList>
            <person name="Floudas D."/>
            <person name="Bentzer J."/>
            <person name="Ahren D."/>
            <person name="Johansson T."/>
            <person name="Persson P."/>
            <person name="Tunlid A."/>
        </authorList>
    </citation>
    <scope>NUCLEOTIDE SEQUENCE [LARGE SCALE GENOMIC DNA]</scope>
    <source>
        <strain evidence="2 3">CBS 101986</strain>
    </source>
</reference>
<keyword evidence="3" id="KW-1185">Reference proteome</keyword>
<comment type="caution">
    <text evidence="2">The sequence shown here is derived from an EMBL/GenBank/DDBJ whole genome shotgun (WGS) entry which is preliminary data.</text>
</comment>
<protein>
    <submittedName>
        <fullName evidence="2">Uncharacterized protein</fullName>
    </submittedName>
</protein>
<dbReference type="AlphaFoldDB" id="A0A8H5F569"/>
<evidence type="ECO:0000313" key="2">
    <source>
        <dbReference type="EMBL" id="KAF5324119.1"/>
    </source>
</evidence>
<feature type="region of interest" description="Disordered" evidence="1">
    <location>
        <begin position="88"/>
        <end position="107"/>
    </location>
</feature>
<dbReference type="EMBL" id="JAACJJ010000016">
    <property type="protein sequence ID" value="KAF5324119.1"/>
    <property type="molecule type" value="Genomic_DNA"/>
</dbReference>
<evidence type="ECO:0000256" key="1">
    <source>
        <dbReference type="SAM" id="MobiDB-lite"/>
    </source>
</evidence>
<feature type="compositionally biased region" description="Basic and acidic residues" evidence="1">
    <location>
        <begin position="98"/>
        <end position="107"/>
    </location>
</feature>